<keyword evidence="5" id="KW-1185">Reference proteome</keyword>
<feature type="domain" description="Beta-lactamase-related" evidence="3">
    <location>
        <begin position="10"/>
        <end position="365"/>
    </location>
</feature>
<reference evidence="4 5" key="1">
    <citation type="journal article" date="2010" name="Nat. Biotechnol.">
        <title>Genome sequence of the model mushroom Schizophyllum commune.</title>
        <authorList>
            <person name="Ohm R.A."/>
            <person name="de Jong J.F."/>
            <person name="Lugones L.G."/>
            <person name="Aerts A."/>
            <person name="Kothe E."/>
            <person name="Stajich J.E."/>
            <person name="de Vries R.P."/>
            <person name="Record E."/>
            <person name="Levasseur A."/>
            <person name="Baker S.E."/>
            <person name="Bartholomew K.A."/>
            <person name="Coutinho P.M."/>
            <person name="Erdmann S."/>
            <person name="Fowler T.J."/>
            <person name="Gathman A.C."/>
            <person name="Lombard V."/>
            <person name="Henrissat B."/>
            <person name="Knabe N."/>
            <person name="Kuees U."/>
            <person name="Lilly W.W."/>
            <person name="Lindquist E."/>
            <person name="Lucas S."/>
            <person name="Magnuson J.K."/>
            <person name="Piumi F."/>
            <person name="Raudaskoski M."/>
            <person name="Salamov A."/>
            <person name="Schmutz J."/>
            <person name="Schwarze F.W.M.R."/>
            <person name="vanKuyk P.A."/>
            <person name="Horton J.S."/>
            <person name="Grigoriev I.V."/>
            <person name="Woesten H.A.B."/>
        </authorList>
    </citation>
    <scope>NUCLEOTIDE SEQUENCE [LARGE SCALE GENOMIC DNA]</scope>
    <source>
        <strain evidence="5">H4-8 / FGSC 9210</strain>
    </source>
</reference>
<dbReference type="InterPro" id="IPR012338">
    <property type="entry name" value="Beta-lactam/transpept-like"/>
</dbReference>
<dbReference type="KEGG" id="scm:SCHCO_02646069"/>
<dbReference type="AlphaFoldDB" id="D8QMC9"/>
<dbReference type="MEROPS" id="S12.950"/>
<dbReference type="Proteomes" id="UP000007431">
    <property type="component" value="Unassembled WGS sequence"/>
</dbReference>
<dbReference type="GO" id="GO:0016787">
    <property type="term" value="F:hydrolase activity"/>
    <property type="evidence" value="ECO:0007669"/>
    <property type="project" value="UniProtKB-KW"/>
</dbReference>
<dbReference type="OMA" id="INGAVIC"/>
<protein>
    <recommendedName>
        <fullName evidence="3">Beta-lactamase-related domain-containing protein</fullName>
    </recommendedName>
</protein>
<dbReference type="VEuPathDB" id="FungiDB:SCHCODRAFT_02646069"/>
<evidence type="ECO:0000259" key="3">
    <source>
        <dbReference type="Pfam" id="PF00144"/>
    </source>
</evidence>
<dbReference type="InParanoid" id="D8QMC9"/>
<accession>D8QMC9</accession>
<organism evidence="5">
    <name type="scientific">Schizophyllum commune (strain H4-8 / FGSC 9210)</name>
    <name type="common">Split gill fungus</name>
    <dbReference type="NCBI Taxonomy" id="578458"/>
    <lineage>
        <taxon>Eukaryota</taxon>
        <taxon>Fungi</taxon>
        <taxon>Dikarya</taxon>
        <taxon>Basidiomycota</taxon>
        <taxon>Agaricomycotina</taxon>
        <taxon>Agaricomycetes</taxon>
        <taxon>Agaricomycetidae</taxon>
        <taxon>Agaricales</taxon>
        <taxon>Schizophyllaceae</taxon>
        <taxon>Schizophyllum</taxon>
    </lineage>
</organism>
<dbReference type="eggNOG" id="ENOG502QQGR">
    <property type="taxonomic scope" value="Eukaryota"/>
</dbReference>
<gene>
    <name evidence="4" type="ORF">SCHCODRAFT_62798</name>
</gene>
<dbReference type="SUPFAM" id="SSF56601">
    <property type="entry name" value="beta-lactamase/transpeptidase-like"/>
    <property type="match status" value="1"/>
</dbReference>
<sequence length="400" mass="42331">MSVQALEQPFRDAIADGKIHGVVMEGRSTSGAVYSKCIGTQTALDGSTKPLSPDSLPYMASATKLLTTLAALQLVEQGKLSLDEDLRPTFPDLTALGVLTAFDPDTKQATTVPLTKPLTLRHLLTHSAGMDYTFVNPLRAKYHAAHPPPRPAPDQVSRVLMPGTYQPGEGWMYGHGHDVAAFLVERASGQRLDAYLREHVFAPVGAPPSDISYFPVRERLGARMPDLNPDDPEGKGLAAVGGFDFTDGGDVCYGGHGAYVAARAYVAVLESILKNDGRVLGGEMVRELFRPQLEGKANEALQAALAGPGGPMFGCGTAGEGRNMGLGGLLVGDGDEDLGQGTLIWGGGVNTAWFIDPKNGVCGIVSPQLRMPGDVSVASKLRATFRKHLGPTLKEMEESA</sequence>
<evidence type="ECO:0000313" key="5">
    <source>
        <dbReference type="Proteomes" id="UP000007431"/>
    </source>
</evidence>
<evidence type="ECO:0000256" key="2">
    <source>
        <dbReference type="ARBA" id="ARBA00022801"/>
    </source>
</evidence>
<dbReference type="EMBL" id="GL377323">
    <property type="protein sequence ID" value="EFI90993.1"/>
    <property type="molecule type" value="Genomic_DNA"/>
</dbReference>
<dbReference type="STRING" id="578458.D8QMC9"/>
<dbReference type="PANTHER" id="PTHR43283">
    <property type="entry name" value="BETA-LACTAMASE-RELATED"/>
    <property type="match status" value="1"/>
</dbReference>
<dbReference type="GeneID" id="9588214"/>
<proteinExistence type="inferred from homology"/>
<dbReference type="InterPro" id="IPR001466">
    <property type="entry name" value="Beta-lactam-related"/>
</dbReference>
<evidence type="ECO:0000256" key="1">
    <source>
        <dbReference type="ARBA" id="ARBA00009009"/>
    </source>
</evidence>
<dbReference type="Gene3D" id="3.40.710.10">
    <property type="entry name" value="DD-peptidase/beta-lactamase superfamily"/>
    <property type="match status" value="1"/>
</dbReference>
<dbReference type="InterPro" id="IPR050789">
    <property type="entry name" value="Diverse_Enzym_Activities"/>
</dbReference>
<comment type="similarity">
    <text evidence="1">Belongs to the class-A beta-lactamase family.</text>
</comment>
<evidence type="ECO:0000313" key="4">
    <source>
        <dbReference type="EMBL" id="EFI90993.1"/>
    </source>
</evidence>
<name>D8QMC9_SCHCM</name>
<dbReference type="Pfam" id="PF00144">
    <property type="entry name" value="Beta-lactamase"/>
    <property type="match status" value="1"/>
</dbReference>
<dbReference type="OrthoDB" id="428260at2759"/>
<dbReference type="HOGENOM" id="CLU_020027_11_1_1"/>
<keyword evidence="2" id="KW-0378">Hydrolase</keyword>
<dbReference type="PANTHER" id="PTHR43283:SF17">
    <property type="entry name" value="(LOVD), PUTATIVE (AFU_ORTHOLOGUE AFUA_5G00920)-RELATED"/>
    <property type="match status" value="1"/>
</dbReference>